<evidence type="ECO:0000256" key="7">
    <source>
        <dbReference type="ARBA" id="ARBA00023242"/>
    </source>
</evidence>
<keyword evidence="12" id="KW-1185">Reference proteome</keyword>
<keyword evidence="7" id="KW-0539">Nucleus</keyword>
<dbReference type="PANTHER" id="PTHR40621:SF11">
    <property type="entry name" value="TRANSCRIPTION FACTOR KAPC-RELATED"/>
    <property type="match status" value="1"/>
</dbReference>
<sequence length="202" mass="23046">MEDFGTAFDMPSPASTLYYAYGDAEHYSSGSQSPSNSTYDMASTTDLSNFPSVYPSPEHHEEDSTQPEEQDQKPAAKRKRENRYKNAPPSVLSRRRAQNRASQRAYRERKDQRIKDLEKMLSEAQQQNDALSQQYAVLHSEYVQLKNSQFKDQSYQHHHLQQPDLTTYSNPHGGIHGLSTAPNSLDMELYVYPDMSVGYGTL</sequence>
<dbReference type="Proteomes" id="UP001302126">
    <property type="component" value="Unassembled WGS sequence"/>
</dbReference>
<dbReference type="InterPro" id="IPR050936">
    <property type="entry name" value="AP-1-like"/>
</dbReference>
<protein>
    <recommendedName>
        <fullName evidence="8">Putative transcription factor kapC</fullName>
    </recommendedName>
</protein>
<dbReference type="PROSITE" id="PS50217">
    <property type="entry name" value="BZIP"/>
    <property type="match status" value="1"/>
</dbReference>
<keyword evidence="4" id="KW-0805">Transcription regulation</keyword>
<dbReference type="EMBL" id="MU864358">
    <property type="protein sequence ID" value="KAK4191536.1"/>
    <property type="molecule type" value="Genomic_DNA"/>
</dbReference>
<evidence type="ECO:0000256" key="5">
    <source>
        <dbReference type="ARBA" id="ARBA00023125"/>
    </source>
</evidence>
<evidence type="ECO:0000256" key="8">
    <source>
        <dbReference type="ARBA" id="ARBA00044067"/>
    </source>
</evidence>
<dbReference type="Gene3D" id="1.20.5.170">
    <property type="match status" value="1"/>
</dbReference>
<dbReference type="InterPro" id="IPR046347">
    <property type="entry name" value="bZIP_sf"/>
</dbReference>
<comment type="similarity">
    <text evidence="3">Belongs to the bZIP family.</text>
</comment>
<dbReference type="GO" id="GO:0090575">
    <property type="term" value="C:RNA polymerase II transcription regulator complex"/>
    <property type="evidence" value="ECO:0007669"/>
    <property type="project" value="TreeGrafter"/>
</dbReference>
<dbReference type="SMART" id="SM00338">
    <property type="entry name" value="BRLZ"/>
    <property type="match status" value="1"/>
</dbReference>
<evidence type="ECO:0000259" key="10">
    <source>
        <dbReference type="PROSITE" id="PS50217"/>
    </source>
</evidence>
<dbReference type="PANTHER" id="PTHR40621">
    <property type="entry name" value="TRANSCRIPTION FACTOR KAPC-RELATED"/>
    <property type="match status" value="1"/>
</dbReference>
<dbReference type="CDD" id="cd14688">
    <property type="entry name" value="bZIP_YAP"/>
    <property type="match status" value="1"/>
</dbReference>
<evidence type="ECO:0000256" key="9">
    <source>
        <dbReference type="SAM" id="MobiDB-lite"/>
    </source>
</evidence>
<feature type="compositionally biased region" description="Polar residues" evidence="9">
    <location>
        <begin position="28"/>
        <end position="51"/>
    </location>
</feature>
<evidence type="ECO:0000256" key="1">
    <source>
        <dbReference type="ARBA" id="ARBA00004049"/>
    </source>
</evidence>
<evidence type="ECO:0000256" key="4">
    <source>
        <dbReference type="ARBA" id="ARBA00023015"/>
    </source>
</evidence>
<evidence type="ECO:0000256" key="3">
    <source>
        <dbReference type="ARBA" id="ARBA00007163"/>
    </source>
</evidence>
<dbReference type="AlphaFoldDB" id="A0AAN6X1I7"/>
<feature type="region of interest" description="Disordered" evidence="9">
    <location>
        <begin position="25"/>
        <end position="111"/>
    </location>
</feature>
<dbReference type="Pfam" id="PF00170">
    <property type="entry name" value="bZIP_1"/>
    <property type="match status" value="1"/>
</dbReference>
<dbReference type="GO" id="GO:0000976">
    <property type="term" value="F:transcription cis-regulatory region binding"/>
    <property type="evidence" value="ECO:0007669"/>
    <property type="project" value="InterPro"/>
</dbReference>
<reference evidence="11" key="1">
    <citation type="journal article" date="2023" name="Mol. Phylogenet. Evol.">
        <title>Genome-scale phylogeny and comparative genomics of the fungal order Sordariales.</title>
        <authorList>
            <person name="Hensen N."/>
            <person name="Bonometti L."/>
            <person name="Westerberg I."/>
            <person name="Brannstrom I.O."/>
            <person name="Guillou S."/>
            <person name="Cros-Aarteil S."/>
            <person name="Calhoun S."/>
            <person name="Haridas S."/>
            <person name="Kuo A."/>
            <person name="Mondo S."/>
            <person name="Pangilinan J."/>
            <person name="Riley R."/>
            <person name="LaButti K."/>
            <person name="Andreopoulos B."/>
            <person name="Lipzen A."/>
            <person name="Chen C."/>
            <person name="Yan M."/>
            <person name="Daum C."/>
            <person name="Ng V."/>
            <person name="Clum A."/>
            <person name="Steindorff A."/>
            <person name="Ohm R.A."/>
            <person name="Martin F."/>
            <person name="Silar P."/>
            <person name="Natvig D.O."/>
            <person name="Lalanne C."/>
            <person name="Gautier V."/>
            <person name="Ament-Velasquez S.L."/>
            <person name="Kruys A."/>
            <person name="Hutchinson M.I."/>
            <person name="Powell A.J."/>
            <person name="Barry K."/>
            <person name="Miller A.N."/>
            <person name="Grigoriev I.V."/>
            <person name="Debuchy R."/>
            <person name="Gladieux P."/>
            <person name="Hiltunen Thoren M."/>
            <person name="Johannesson H."/>
        </authorList>
    </citation>
    <scope>NUCLEOTIDE SEQUENCE</scope>
    <source>
        <strain evidence="11">PSN309</strain>
    </source>
</reference>
<evidence type="ECO:0000256" key="6">
    <source>
        <dbReference type="ARBA" id="ARBA00023163"/>
    </source>
</evidence>
<evidence type="ECO:0000256" key="2">
    <source>
        <dbReference type="ARBA" id="ARBA00004123"/>
    </source>
</evidence>
<comment type="caution">
    <text evidence="11">The sequence shown here is derived from an EMBL/GenBank/DDBJ whole genome shotgun (WGS) entry which is preliminary data.</text>
</comment>
<dbReference type="SUPFAM" id="SSF57959">
    <property type="entry name" value="Leucine zipper domain"/>
    <property type="match status" value="1"/>
</dbReference>
<keyword evidence="5" id="KW-0238">DNA-binding</keyword>
<accession>A0AAN6X1I7</accession>
<gene>
    <name evidence="11" type="ORF">QBC35DRAFT_290323</name>
</gene>
<comment type="subcellular location">
    <subcellularLocation>
        <location evidence="2">Nucleus</location>
    </subcellularLocation>
</comment>
<evidence type="ECO:0000313" key="11">
    <source>
        <dbReference type="EMBL" id="KAK4191536.1"/>
    </source>
</evidence>
<comment type="function">
    <text evidence="1">Putative transcription factor.</text>
</comment>
<feature type="domain" description="BZIP" evidence="10">
    <location>
        <begin position="94"/>
        <end position="147"/>
    </location>
</feature>
<dbReference type="GO" id="GO:0001228">
    <property type="term" value="F:DNA-binding transcription activator activity, RNA polymerase II-specific"/>
    <property type="evidence" value="ECO:0007669"/>
    <property type="project" value="TreeGrafter"/>
</dbReference>
<reference evidence="11" key="2">
    <citation type="submission" date="2023-05" db="EMBL/GenBank/DDBJ databases">
        <authorList>
            <consortium name="Lawrence Berkeley National Laboratory"/>
            <person name="Steindorff A."/>
            <person name="Hensen N."/>
            <person name="Bonometti L."/>
            <person name="Westerberg I."/>
            <person name="Brannstrom I.O."/>
            <person name="Guillou S."/>
            <person name="Cros-Aarteil S."/>
            <person name="Calhoun S."/>
            <person name="Haridas S."/>
            <person name="Kuo A."/>
            <person name="Mondo S."/>
            <person name="Pangilinan J."/>
            <person name="Riley R."/>
            <person name="Labutti K."/>
            <person name="Andreopoulos B."/>
            <person name="Lipzen A."/>
            <person name="Chen C."/>
            <person name="Yanf M."/>
            <person name="Daum C."/>
            <person name="Ng V."/>
            <person name="Clum A."/>
            <person name="Ohm R."/>
            <person name="Martin F."/>
            <person name="Silar P."/>
            <person name="Natvig D."/>
            <person name="Lalanne C."/>
            <person name="Gautier V."/>
            <person name="Ament-Velasquez S.L."/>
            <person name="Kruys A."/>
            <person name="Hutchinson M.I."/>
            <person name="Powell A.J."/>
            <person name="Barry K."/>
            <person name="Miller A.N."/>
            <person name="Grigoriev I.V."/>
            <person name="Debuchy R."/>
            <person name="Gladieux P."/>
            <person name="Thoren M.H."/>
            <person name="Johannesson H."/>
        </authorList>
    </citation>
    <scope>NUCLEOTIDE SEQUENCE</scope>
    <source>
        <strain evidence="11">PSN309</strain>
    </source>
</reference>
<organism evidence="11 12">
    <name type="scientific">Podospora australis</name>
    <dbReference type="NCBI Taxonomy" id="1536484"/>
    <lineage>
        <taxon>Eukaryota</taxon>
        <taxon>Fungi</taxon>
        <taxon>Dikarya</taxon>
        <taxon>Ascomycota</taxon>
        <taxon>Pezizomycotina</taxon>
        <taxon>Sordariomycetes</taxon>
        <taxon>Sordariomycetidae</taxon>
        <taxon>Sordariales</taxon>
        <taxon>Podosporaceae</taxon>
        <taxon>Podospora</taxon>
    </lineage>
</organism>
<keyword evidence="6" id="KW-0804">Transcription</keyword>
<name>A0AAN6X1I7_9PEZI</name>
<dbReference type="PROSITE" id="PS00036">
    <property type="entry name" value="BZIP_BASIC"/>
    <property type="match status" value="1"/>
</dbReference>
<evidence type="ECO:0000313" key="12">
    <source>
        <dbReference type="Proteomes" id="UP001302126"/>
    </source>
</evidence>
<dbReference type="InterPro" id="IPR004827">
    <property type="entry name" value="bZIP"/>
</dbReference>
<proteinExistence type="inferred from homology"/>